<organism evidence="1 2">
    <name type="scientific">Mya arenaria</name>
    <name type="common">Soft-shell clam</name>
    <dbReference type="NCBI Taxonomy" id="6604"/>
    <lineage>
        <taxon>Eukaryota</taxon>
        <taxon>Metazoa</taxon>
        <taxon>Spiralia</taxon>
        <taxon>Lophotrochozoa</taxon>
        <taxon>Mollusca</taxon>
        <taxon>Bivalvia</taxon>
        <taxon>Autobranchia</taxon>
        <taxon>Heteroconchia</taxon>
        <taxon>Euheterodonta</taxon>
        <taxon>Imparidentia</taxon>
        <taxon>Neoheterodontei</taxon>
        <taxon>Myida</taxon>
        <taxon>Myoidea</taxon>
        <taxon>Myidae</taxon>
        <taxon>Mya</taxon>
    </lineage>
</organism>
<accession>A0ABY7FJ87</accession>
<name>A0ABY7FJ87_MYAAR</name>
<dbReference type="Proteomes" id="UP001164746">
    <property type="component" value="Chromosome 12"/>
</dbReference>
<reference evidence="1" key="1">
    <citation type="submission" date="2022-11" db="EMBL/GenBank/DDBJ databases">
        <title>Centuries of genome instability and evolution in soft-shell clam transmissible cancer (bioRxiv).</title>
        <authorList>
            <person name="Hart S.F.M."/>
            <person name="Yonemitsu M.A."/>
            <person name="Giersch R.M."/>
            <person name="Beal B.F."/>
            <person name="Arriagada G."/>
            <person name="Davis B.W."/>
            <person name="Ostrander E.A."/>
            <person name="Goff S.P."/>
            <person name="Metzger M.J."/>
        </authorList>
    </citation>
    <scope>NUCLEOTIDE SEQUENCE</scope>
    <source>
        <strain evidence="1">MELC-2E11</strain>
        <tissue evidence="1">Siphon/mantle</tissue>
    </source>
</reference>
<evidence type="ECO:0000313" key="1">
    <source>
        <dbReference type="EMBL" id="WAR20811.1"/>
    </source>
</evidence>
<sequence length="61" mass="7006">MAENKTRSPNFTQQDCILLARGMGEVSAFDPGKTNHDFQKHKYTSSKKTFAFYIKNARVHI</sequence>
<keyword evidence="2" id="KW-1185">Reference proteome</keyword>
<evidence type="ECO:0000313" key="2">
    <source>
        <dbReference type="Proteomes" id="UP001164746"/>
    </source>
</evidence>
<protein>
    <submittedName>
        <fullName evidence="1">Uncharacterized protein</fullName>
    </submittedName>
</protein>
<proteinExistence type="predicted"/>
<dbReference type="EMBL" id="CP111023">
    <property type="protein sequence ID" value="WAR20811.1"/>
    <property type="molecule type" value="Genomic_DNA"/>
</dbReference>
<gene>
    <name evidence="1" type="ORF">MAR_014785</name>
</gene>